<evidence type="ECO:0000313" key="3">
    <source>
        <dbReference type="Proteomes" id="UP000182412"/>
    </source>
</evidence>
<dbReference type="Proteomes" id="UP000182412">
    <property type="component" value="Unassembled WGS sequence"/>
</dbReference>
<keyword evidence="1" id="KW-1133">Transmembrane helix</keyword>
<evidence type="ECO:0000256" key="1">
    <source>
        <dbReference type="SAM" id="Phobius"/>
    </source>
</evidence>
<name>A0A1H0TQ64_SELRU</name>
<accession>A0A1H0TQ64</accession>
<protein>
    <submittedName>
        <fullName evidence="2">Uncharacterized protein</fullName>
    </submittedName>
</protein>
<dbReference type="AlphaFoldDB" id="A0A1H0TQ64"/>
<sequence length="252" mass="27654">MKIWSEKGQSMVEFALIACFVVGLATIIYNSNLSNSAQSAYESVSSYLSGVPVTTQAAVQDCKVMSNTELRQISNNQRIAHDQEALANLSKIFLGKSQKEISAMLSSPSFNAYDPSKGLSQGTLLFDYDIKNTGDGDGSVQTAFRNAKASPDVLLAWMEGNYVQSDKKIKAQTYNERVFLSDDVIDPSGVLNGMEHEAGTYAVSVRCTFSFDSNGNCDSVRIWTTRNKLKDGTTNAWLRYECEGLTKIVVTK</sequence>
<feature type="transmembrane region" description="Helical" evidence="1">
    <location>
        <begin position="12"/>
        <end position="29"/>
    </location>
</feature>
<proteinExistence type="predicted"/>
<keyword evidence="1" id="KW-0472">Membrane</keyword>
<gene>
    <name evidence="2" type="ORF">SAMN05216366_12535</name>
</gene>
<dbReference type="EMBL" id="FNJQ01000025">
    <property type="protein sequence ID" value="SDP56207.1"/>
    <property type="molecule type" value="Genomic_DNA"/>
</dbReference>
<organism evidence="2 3">
    <name type="scientific">Selenomonas ruminantium</name>
    <dbReference type="NCBI Taxonomy" id="971"/>
    <lineage>
        <taxon>Bacteria</taxon>
        <taxon>Bacillati</taxon>
        <taxon>Bacillota</taxon>
        <taxon>Negativicutes</taxon>
        <taxon>Selenomonadales</taxon>
        <taxon>Selenomonadaceae</taxon>
        <taxon>Selenomonas</taxon>
    </lineage>
</organism>
<keyword evidence="1" id="KW-0812">Transmembrane</keyword>
<evidence type="ECO:0000313" key="2">
    <source>
        <dbReference type="EMBL" id="SDP56207.1"/>
    </source>
</evidence>
<dbReference type="OrthoDB" id="1665750at2"/>
<dbReference type="RefSeq" id="WP_074572923.1">
    <property type="nucleotide sequence ID" value="NZ_FNJQ01000025.1"/>
</dbReference>
<reference evidence="2 3" key="1">
    <citation type="submission" date="2016-10" db="EMBL/GenBank/DDBJ databases">
        <authorList>
            <person name="de Groot N.N."/>
        </authorList>
    </citation>
    <scope>NUCLEOTIDE SEQUENCE [LARGE SCALE GENOMIC DNA]</scope>
    <source>
        <strain evidence="2 3">S137</strain>
    </source>
</reference>